<dbReference type="EMBL" id="HQ724512">
    <property type="protein sequence ID" value="AEJ87178.1"/>
    <property type="molecule type" value="Genomic_DNA"/>
</dbReference>
<dbReference type="KEGG" id="ehr:EHR_3115"/>
<reference evidence="1" key="1">
    <citation type="submission" date="2010-12" db="EMBL/GenBank/DDBJ databases">
        <title>Sequence of the endemic plasmid pTG9790 of Enterococcus faecalis ATCC9790.</title>
        <authorList>
            <person name="Gaechter T."/>
            <person name="Wunderlin C."/>
            <person name="Schmidheini T."/>
            <person name="Solioz M."/>
        </authorList>
    </citation>
    <scope>NUCLEOTIDE SEQUENCE [LARGE SCALE GENOMIC DNA]</scope>
    <source>
        <strain evidence="1">ATCC 9790</strain>
        <plasmid evidence="1">pTG9790</plasmid>
    </source>
</reference>
<dbReference type="eggNOG" id="ENOG50306TJ">
    <property type="taxonomic scope" value="Bacteria"/>
</dbReference>
<keyword evidence="2" id="KW-1185">Reference proteome</keyword>
<dbReference type="AlphaFoldDB" id="G0YP58"/>
<dbReference type="HOGENOM" id="CLU_205809_0_0_9"/>
<protein>
    <submittedName>
        <fullName evidence="1">Uncharacterized protein</fullName>
    </submittedName>
</protein>
<proteinExistence type="predicted"/>
<evidence type="ECO:0000313" key="1">
    <source>
        <dbReference type="EMBL" id="AEJ87178.1"/>
    </source>
</evidence>
<name>G0YP58_ENTHA</name>
<gene>
    <name evidence="1" type="ordered locus">EHR_3115</name>
</gene>
<geneLocation type="plasmid" evidence="1 2">
    <name>pTG9790</name>
</geneLocation>
<sequence>MESAMNIIQQYECGYITYEELLEDIWGYGQQLINEVGVDCFSFYVAAASGYHTYSYYINSYVFNYSEKRI</sequence>
<dbReference type="Proteomes" id="UP000002895">
    <property type="component" value="Plasmid pTG9790"/>
</dbReference>
<keyword evidence="1" id="KW-0614">Plasmid</keyword>
<organism evidence="1 2">
    <name type="scientific">Enterococcus hirae (strain ATCC 9790 / DSM 20160 / JCM 8729 / LMG 6399 / NBRC 3181 / NCIMB 6459 / NCDO 1258 / NCTC 12367 / WDCM 00089 / R)</name>
    <dbReference type="NCBI Taxonomy" id="768486"/>
    <lineage>
        <taxon>Bacteria</taxon>
        <taxon>Bacillati</taxon>
        <taxon>Bacillota</taxon>
        <taxon>Bacilli</taxon>
        <taxon>Lactobacillales</taxon>
        <taxon>Enterococcaceae</taxon>
        <taxon>Enterococcus</taxon>
    </lineage>
</organism>
<accession>G0YP58</accession>
<evidence type="ECO:0000313" key="2">
    <source>
        <dbReference type="Proteomes" id="UP000002895"/>
    </source>
</evidence>